<sequence length="102" mass="11047">MRYDYSTRLREDVYASVRAALKTAGIINVSLVAERIRVRNLAENVALEDIEHLVLQAAQLVGAAIEFDALGNGLAPPGTGLVENRDESSMIPLGLHRSGSMQ</sequence>
<gene>
    <name evidence="1" type="ORF">NKI81_09305</name>
</gene>
<proteinExistence type="predicted"/>
<comment type="caution">
    <text evidence="1">The sequence shown here is derived from an EMBL/GenBank/DDBJ whole genome shotgun (WGS) entry which is preliminary data.</text>
</comment>
<dbReference type="Proteomes" id="UP001480082">
    <property type="component" value="Unassembled WGS sequence"/>
</dbReference>
<dbReference type="EMBL" id="JAMYRI010000004">
    <property type="protein sequence ID" value="MER9284150.1"/>
    <property type="molecule type" value="Genomic_DNA"/>
</dbReference>
<organism evidence="1 2">
    <name type="scientific">Mesorhizobium australicum</name>
    <dbReference type="NCBI Taxonomy" id="536018"/>
    <lineage>
        <taxon>Bacteria</taxon>
        <taxon>Pseudomonadati</taxon>
        <taxon>Pseudomonadota</taxon>
        <taxon>Alphaproteobacteria</taxon>
        <taxon>Hyphomicrobiales</taxon>
        <taxon>Phyllobacteriaceae</taxon>
        <taxon>Mesorhizobium</taxon>
    </lineage>
</organism>
<evidence type="ECO:0000313" key="1">
    <source>
        <dbReference type="EMBL" id="MER9284150.1"/>
    </source>
</evidence>
<protein>
    <submittedName>
        <fullName evidence="1">Uncharacterized protein</fullName>
    </submittedName>
</protein>
<accession>A0ACC6SYI3</accession>
<reference evidence="1 2" key="1">
    <citation type="journal article" date="2024" name="Proc. Natl. Acad. Sci. U.S.A.">
        <title>The evolutionary genomics of adaptation to stress in wild rhizobium bacteria.</title>
        <authorList>
            <person name="Kehlet-Delgado H."/>
            <person name="Montoya A.P."/>
            <person name="Jensen K.T."/>
            <person name="Wendlandt C.E."/>
            <person name="Dexheimer C."/>
            <person name="Roberts M."/>
            <person name="Torres Martinez L."/>
            <person name="Friesen M.L."/>
            <person name="Griffitts J.S."/>
            <person name="Porter S.S."/>
        </authorList>
    </citation>
    <scope>NUCLEOTIDE SEQUENCE [LARGE SCALE GENOMIC DNA]</scope>
    <source>
        <strain evidence="1 2">M0468</strain>
    </source>
</reference>
<name>A0ACC6SYI3_9HYPH</name>
<keyword evidence="2" id="KW-1185">Reference proteome</keyword>
<evidence type="ECO:0000313" key="2">
    <source>
        <dbReference type="Proteomes" id="UP001480082"/>
    </source>
</evidence>